<feature type="transmembrane region" description="Helical" evidence="1">
    <location>
        <begin position="127"/>
        <end position="148"/>
    </location>
</feature>
<proteinExistence type="predicted"/>
<feature type="transmembrane region" description="Helical" evidence="1">
    <location>
        <begin position="180"/>
        <end position="199"/>
    </location>
</feature>
<feature type="transmembrane region" description="Helical" evidence="1">
    <location>
        <begin position="93"/>
        <end position="115"/>
    </location>
</feature>
<evidence type="ECO:0000256" key="1">
    <source>
        <dbReference type="SAM" id="Phobius"/>
    </source>
</evidence>
<reference evidence="3" key="1">
    <citation type="journal article" date="2019" name="Int. J. Syst. Evol. Microbiol.">
        <title>The Global Catalogue of Microorganisms (GCM) 10K type strain sequencing project: providing services to taxonomists for standard genome sequencing and annotation.</title>
        <authorList>
            <consortium name="The Broad Institute Genomics Platform"/>
            <consortium name="The Broad Institute Genome Sequencing Center for Infectious Disease"/>
            <person name="Wu L."/>
            <person name="Ma J."/>
        </authorList>
    </citation>
    <scope>NUCLEOTIDE SEQUENCE [LARGE SCALE GENOMIC DNA]</scope>
    <source>
        <strain evidence="3">JCM 3369</strain>
    </source>
</reference>
<gene>
    <name evidence="2" type="ORF">ACFQKB_14460</name>
</gene>
<keyword evidence="1" id="KW-1133">Transmembrane helix</keyword>
<comment type="caution">
    <text evidence="2">The sequence shown here is derived from an EMBL/GenBank/DDBJ whole genome shotgun (WGS) entry which is preliminary data.</text>
</comment>
<protein>
    <recommendedName>
        <fullName evidence="4">Fenitrothion hydrolase</fullName>
    </recommendedName>
</protein>
<dbReference type="EMBL" id="JBHSXS010000006">
    <property type="protein sequence ID" value="MFC6880968.1"/>
    <property type="molecule type" value="Genomic_DNA"/>
</dbReference>
<accession>A0ABW2CGN7</accession>
<name>A0ABW2CGN7_9ACTN</name>
<organism evidence="2 3">
    <name type="scientific">Actinomadura yumaensis</name>
    <dbReference type="NCBI Taxonomy" id="111807"/>
    <lineage>
        <taxon>Bacteria</taxon>
        <taxon>Bacillati</taxon>
        <taxon>Actinomycetota</taxon>
        <taxon>Actinomycetes</taxon>
        <taxon>Streptosporangiales</taxon>
        <taxon>Thermomonosporaceae</taxon>
        <taxon>Actinomadura</taxon>
    </lineage>
</organism>
<feature type="transmembrane region" description="Helical" evidence="1">
    <location>
        <begin position="443"/>
        <end position="461"/>
    </location>
</feature>
<dbReference type="RefSeq" id="WP_309240289.1">
    <property type="nucleotide sequence ID" value="NZ_JBHSXS010000006.1"/>
</dbReference>
<evidence type="ECO:0000313" key="2">
    <source>
        <dbReference type="EMBL" id="MFC6880968.1"/>
    </source>
</evidence>
<evidence type="ECO:0000313" key="3">
    <source>
        <dbReference type="Proteomes" id="UP001596380"/>
    </source>
</evidence>
<feature type="transmembrane region" description="Helical" evidence="1">
    <location>
        <begin position="307"/>
        <end position="327"/>
    </location>
</feature>
<keyword evidence="1" id="KW-0812">Transmembrane</keyword>
<feature type="transmembrane region" description="Helical" evidence="1">
    <location>
        <begin position="205"/>
        <end position="223"/>
    </location>
</feature>
<sequence length="463" mass="47659">MPLLAQAGAHAAALADLPRLAGGPGAAHAPVLAHGLGGRTDLPLDAVAAIVGGGAAVAASFLALTAAWKRPRLSPDGGRPLPARLAAVLDSRALTWTGRVLALAASAFVVAVAFAGPPDDTSNLAPWALFDTFWVGLVPASVLLGPVWRRVNPLRTLHAGLCRIARADPAAERRPLPDGVGYWPAAAWLTAFVWLELVAPDRSDPRVVGVLILAYAAVNLAAAGRYGRDWFTRGDGFEAYSSLLARMCPIGRRGDGALVLRTPLTGLVRARAEPGLAATACALIGSTGFDGITRTTYWRDNVDPGSLVAGTLGLAAAIGAVTALYVAALRTTARLTGGDPAALPGRFAATLLPIALGYTLAHYFSFFMIEGQTTFILASDPFGTGLNLLGSTGNRVDYDLAGPTLTAQVQVNAIVLGHIAGTIAAHDLALRTQPPERAPRGQLPIAAVMVALTCAGLFALLSG</sequence>
<feature type="transmembrane region" description="Helical" evidence="1">
    <location>
        <begin position="49"/>
        <end position="68"/>
    </location>
</feature>
<keyword evidence="3" id="KW-1185">Reference proteome</keyword>
<feature type="transmembrane region" description="Helical" evidence="1">
    <location>
        <begin position="347"/>
        <end position="369"/>
    </location>
</feature>
<dbReference type="Proteomes" id="UP001596380">
    <property type="component" value="Unassembled WGS sequence"/>
</dbReference>
<evidence type="ECO:0008006" key="4">
    <source>
        <dbReference type="Google" id="ProtNLM"/>
    </source>
</evidence>
<keyword evidence="1" id="KW-0472">Membrane</keyword>